<evidence type="ECO:0000256" key="1">
    <source>
        <dbReference type="SAM" id="SignalP"/>
    </source>
</evidence>
<feature type="domain" description="ABC-type transport auxiliary lipoprotein component" evidence="2">
    <location>
        <begin position="35"/>
        <end position="196"/>
    </location>
</feature>
<reference evidence="4" key="1">
    <citation type="journal article" date="2014" name="Stand. Genomic Sci.">
        <title>Genome sequence of the exopolysaccharide-producing Salipiger mucosus type strain (DSM 16094(T)), a moderately halophilic member of the Roseobacter clade.</title>
        <authorList>
            <person name="Riedel T."/>
            <person name="Spring S."/>
            <person name="Fiebig A."/>
            <person name="Petersen J."/>
            <person name="Kyrpides N.C."/>
            <person name="Goker M."/>
            <person name="Klenk H.P."/>
        </authorList>
    </citation>
    <scope>NUCLEOTIDE SEQUENCE [LARGE SCALE GENOMIC DNA]</scope>
    <source>
        <strain evidence="4">DSM 16094</strain>
    </source>
</reference>
<keyword evidence="4" id="KW-1185">Reference proteome</keyword>
<dbReference type="Pfam" id="PF03886">
    <property type="entry name" value="ABC_trans_aux"/>
    <property type="match status" value="1"/>
</dbReference>
<evidence type="ECO:0000259" key="2">
    <source>
        <dbReference type="Pfam" id="PF03886"/>
    </source>
</evidence>
<dbReference type="PROSITE" id="PS51257">
    <property type="entry name" value="PROKAR_LIPOPROTEIN"/>
    <property type="match status" value="1"/>
</dbReference>
<evidence type="ECO:0000313" key="3">
    <source>
        <dbReference type="EMBL" id="EPX78831.1"/>
    </source>
</evidence>
<dbReference type="EMBL" id="APVH01000038">
    <property type="protein sequence ID" value="EPX78831.1"/>
    <property type="molecule type" value="Genomic_DNA"/>
</dbReference>
<feature type="signal peptide" evidence="1">
    <location>
        <begin position="1"/>
        <end position="20"/>
    </location>
</feature>
<feature type="chain" id="PRO_5004567859" description="ABC-type transport auxiliary lipoprotein component domain-containing protein" evidence="1">
    <location>
        <begin position="21"/>
        <end position="207"/>
    </location>
</feature>
<dbReference type="STRING" id="1123237.Salmuc_04414"/>
<sequence length="207" mass="22154">MTLKALCLTALTAASLSGCAAITSLSEASRPLEIYELRTPEIAQAPARRGAVELVVEEPIASGSLATERIMIRPGPLQAQYLPGVRWSDTAPVMLQTLLVRTLTQTGAFASVGRRPLGSHGDYALLGELTDFQAEAPADAETATVRLRVVFRLVREDDASVAATRSFEVTEPAASPEPEDVVAAFDRATQHLLSEITDWVVTRRGLG</sequence>
<dbReference type="eggNOG" id="COG3218">
    <property type="taxonomic scope" value="Bacteria"/>
</dbReference>
<gene>
    <name evidence="3" type="ORF">Salmuc_04414</name>
</gene>
<dbReference type="Gene3D" id="3.40.50.10610">
    <property type="entry name" value="ABC-type transport auxiliary lipoprotein component"/>
    <property type="match status" value="1"/>
</dbReference>
<dbReference type="InterPro" id="IPR005586">
    <property type="entry name" value="ABC_trans_aux"/>
</dbReference>
<dbReference type="RefSeq" id="WP_020039039.1">
    <property type="nucleotide sequence ID" value="NZ_KE557279.1"/>
</dbReference>
<organism evidence="3 4">
    <name type="scientific">Salipiger mucosus DSM 16094</name>
    <dbReference type="NCBI Taxonomy" id="1123237"/>
    <lineage>
        <taxon>Bacteria</taxon>
        <taxon>Pseudomonadati</taxon>
        <taxon>Pseudomonadota</taxon>
        <taxon>Alphaproteobacteria</taxon>
        <taxon>Rhodobacterales</taxon>
        <taxon>Roseobacteraceae</taxon>
        <taxon>Salipiger</taxon>
    </lineage>
</organism>
<name>S9QBP0_9RHOB</name>
<dbReference type="HOGENOM" id="CLU_093163_0_0_5"/>
<keyword evidence="1" id="KW-0732">Signal</keyword>
<protein>
    <recommendedName>
        <fullName evidence="2">ABC-type transport auxiliary lipoprotein component domain-containing protein</fullName>
    </recommendedName>
</protein>
<dbReference type="AlphaFoldDB" id="S9QBP0"/>
<dbReference type="Proteomes" id="UP000015347">
    <property type="component" value="Unassembled WGS sequence"/>
</dbReference>
<evidence type="ECO:0000313" key="4">
    <source>
        <dbReference type="Proteomes" id="UP000015347"/>
    </source>
</evidence>
<dbReference type="SUPFAM" id="SSF159594">
    <property type="entry name" value="XCC0632-like"/>
    <property type="match status" value="1"/>
</dbReference>
<accession>S9QBP0</accession>
<comment type="caution">
    <text evidence="3">The sequence shown here is derived from an EMBL/GenBank/DDBJ whole genome shotgun (WGS) entry which is preliminary data.</text>
</comment>
<proteinExistence type="predicted"/>